<proteinExistence type="predicted"/>
<dbReference type="Proteomes" id="UP001281130">
    <property type="component" value="Unassembled WGS sequence"/>
</dbReference>
<evidence type="ECO:0008006" key="3">
    <source>
        <dbReference type="Google" id="ProtNLM"/>
    </source>
</evidence>
<dbReference type="AlphaFoldDB" id="A0AB35T902"/>
<evidence type="ECO:0000313" key="1">
    <source>
        <dbReference type="EMBL" id="MDX5895142.1"/>
    </source>
</evidence>
<sequence length="202" mass="22276">MTRQAPIRLLRQIAEVFEALAKRTLDRRLWGLSGRGYCTFHAFLEELEILGLKGKCFGPEEYAHRLALYLGIEIRIELVLDADNPEALGSFVESGHTACLWYDERAGIARILVLSSLRPLEMTAAIYHELGHLAAGHRLAVYDSQGVASGARKALVKSLARNLPVTDDLEAEREANLREGFALTAGALGELYLESESQGQLA</sequence>
<dbReference type="EMBL" id="JAWXXX010000001">
    <property type="protein sequence ID" value="MDX5895142.1"/>
    <property type="molecule type" value="Genomic_DNA"/>
</dbReference>
<comment type="caution">
    <text evidence="1">The sequence shown here is derived from an EMBL/GenBank/DDBJ whole genome shotgun (WGS) entry which is preliminary data.</text>
</comment>
<accession>A0AB35T902</accession>
<protein>
    <recommendedName>
        <fullName evidence="3">IrrE N-terminal-like domain-containing protein</fullName>
    </recommendedName>
</protein>
<gene>
    <name evidence="1" type="ORF">SIL72_14035</name>
</gene>
<reference evidence="1" key="1">
    <citation type="submission" date="2023-11" db="EMBL/GenBank/DDBJ databases">
        <title>MicrobeMod: A computational toolkit for identifying prokaryotic methylation and restriction-modification with nanopore sequencing.</title>
        <authorList>
            <person name="Crits-Christoph A."/>
            <person name="Kang S.C."/>
            <person name="Lee H."/>
            <person name="Ostrov N."/>
        </authorList>
    </citation>
    <scope>NUCLEOTIDE SEQUENCE</scope>
    <source>
        <strain evidence="1">ATCC 51242</strain>
    </source>
</reference>
<name>A0AB35T902_RUBRA</name>
<organism evidence="1 2">
    <name type="scientific">Rubrobacter radiotolerans</name>
    <name type="common">Arthrobacter radiotolerans</name>
    <dbReference type="NCBI Taxonomy" id="42256"/>
    <lineage>
        <taxon>Bacteria</taxon>
        <taxon>Bacillati</taxon>
        <taxon>Actinomycetota</taxon>
        <taxon>Rubrobacteria</taxon>
        <taxon>Rubrobacterales</taxon>
        <taxon>Rubrobacteraceae</taxon>
        <taxon>Rubrobacter</taxon>
    </lineage>
</organism>
<evidence type="ECO:0000313" key="2">
    <source>
        <dbReference type="Proteomes" id="UP001281130"/>
    </source>
</evidence>
<dbReference type="RefSeq" id="WP_143534044.1">
    <property type="nucleotide sequence ID" value="NZ_JAWXXX010000001.1"/>
</dbReference>